<name>A0A0C1U0M1_9CLOT</name>
<dbReference type="RefSeq" id="WP_052268232.1">
    <property type="nucleotide sequence ID" value="NZ_AYSO01000020.1"/>
</dbReference>
<evidence type="ECO:0000256" key="1">
    <source>
        <dbReference type="ARBA" id="ARBA00006611"/>
    </source>
</evidence>
<dbReference type="OrthoDB" id="1981678at2"/>
<organism evidence="3 4">
    <name type="scientific">Clostridium argentinense CDC 2741</name>
    <dbReference type="NCBI Taxonomy" id="1418104"/>
    <lineage>
        <taxon>Bacteria</taxon>
        <taxon>Bacillati</taxon>
        <taxon>Bacillota</taxon>
        <taxon>Clostridia</taxon>
        <taxon>Eubacteriales</taxon>
        <taxon>Clostridiaceae</taxon>
        <taxon>Clostridium</taxon>
    </lineage>
</organism>
<evidence type="ECO:0000313" key="3">
    <source>
        <dbReference type="EMBL" id="KIE45058.1"/>
    </source>
</evidence>
<comment type="similarity">
    <text evidence="1">Belongs to the GSP E family.</text>
</comment>
<gene>
    <name evidence="3" type="ORF">U732_47</name>
</gene>
<dbReference type="SUPFAM" id="SSF52540">
    <property type="entry name" value="P-loop containing nucleoside triphosphate hydrolases"/>
    <property type="match status" value="1"/>
</dbReference>
<protein>
    <submittedName>
        <fullName evidence="3">Type II/IV secretion system family protein</fullName>
    </submittedName>
</protein>
<dbReference type="Gene3D" id="3.40.50.300">
    <property type="entry name" value="P-loop containing nucleotide triphosphate hydrolases"/>
    <property type="match status" value="1"/>
</dbReference>
<feature type="domain" description="Bacterial type II secretion system protein E" evidence="2">
    <location>
        <begin position="326"/>
        <end position="466"/>
    </location>
</feature>
<dbReference type="InterPro" id="IPR001482">
    <property type="entry name" value="T2SS/T4SS_dom"/>
</dbReference>
<evidence type="ECO:0000313" key="4">
    <source>
        <dbReference type="Proteomes" id="UP000031366"/>
    </source>
</evidence>
<dbReference type="InterPro" id="IPR027417">
    <property type="entry name" value="P-loop_NTPase"/>
</dbReference>
<comment type="caution">
    <text evidence="3">The sequence shown here is derived from an EMBL/GenBank/DDBJ whole genome shotgun (WGS) entry which is preliminary data.</text>
</comment>
<evidence type="ECO:0000259" key="2">
    <source>
        <dbReference type="Pfam" id="PF00437"/>
    </source>
</evidence>
<keyword evidence="4" id="KW-1185">Reference proteome</keyword>
<dbReference type="EMBL" id="AYSO01000020">
    <property type="protein sequence ID" value="KIE45058.1"/>
    <property type="molecule type" value="Genomic_DNA"/>
</dbReference>
<proteinExistence type="inferred from homology"/>
<dbReference type="Pfam" id="PF00437">
    <property type="entry name" value="T2SSE"/>
    <property type="match status" value="1"/>
</dbReference>
<dbReference type="Proteomes" id="UP000031366">
    <property type="component" value="Unassembled WGS sequence"/>
</dbReference>
<sequence>MKFKSFFKKSKSQQIETVEKFSLDRLKTYVESTIDSLLRNSIVDFATEDDYEKQLNRRKTLIGVSKKCGLGDIGAKQYMKSFIMDLITQSYGVNEENIDYIFNFSQPTTVQDMFEIILHKYKLQYNYEALNELIKHYELDTLKTRENGEIQCFITDEDIKYIFSKETFNFTFEDKLEIITQRLYQDYKGLGVIDEIRDQIIDGLSLGISGVPIDYVGKLLEMEVRLNKKTLDSYKMSYESIWLYNKGKEIHLEFLGFGSQRELERICKIIYKFNDAKQLSRADGYTFNTMADLSRVAVYRPPFAEKWCAFIRKYDFDGDLDTIIEGENSEIVKQLSSFLAKSKQKISVTGAQGSGKTTFLVALIKAMYANTTLRVWEDFFEAYLSLKLPNRNILAIRKTLTISGEKGLDALKKSNGQVTIIPEAAEDEVIKYLIKVALVASESVMFTHHAEDADELVEAFRNSAINTGAFSDENIAEKQILRVLNFDIHLKTYQNGEKYGKRYIERITEFIRLDEKPFPDNLKGENDLNKKFDILYETVKMYFERMSGAKKYKAVNIVEYDTLNDRYIVKNNISQDRIKQIYNNLMSEDQEKFILFVKELDNMIQPETNTEIIPKEITEDIVNPQLDA</sequence>
<reference evidence="3 4" key="1">
    <citation type="journal article" date="2015" name="Infect. Genet. Evol.">
        <title>Genomic sequences of six botulinum neurotoxin-producing strains representing three clostridial species illustrate the mobility and diversity of botulinum neurotoxin genes.</title>
        <authorList>
            <person name="Smith T.J."/>
            <person name="Hill K.K."/>
            <person name="Xie G."/>
            <person name="Foley B.T."/>
            <person name="Williamson C.H."/>
            <person name="Foster J.T."/>
            <person name="Johnson S.L."/>
            <person name="Chertkov O."/>
            <person name="Teshima H."/>
            <person name="Gibbons H.S."/>
            <person name="Johnsky L.A."/>
            <person name="Karavis M.A."/>
            <person name="Smith L.A."/>
        </authorList>
    </citation>
    <scope>NUCLEOTIDE SEQUENCE [LARGE SCALE GENOMIC DNA]</scope>
    <source>
        <strain evidence="3 4">CDC 2741</strain>
    </source>
</reference>
<dbReference type="AlphaFoldDB" id="A0A0C1U0M1"/>
<accession>A0A0C1U0M1</accession>